<dbReference type="InterPro" id="IPR039425">
    <property type="entry name" value="RNA_pol_sigma-70-like"/>
</dbReference>
<proteinExistence type="inferred from homology"/>
<dbReference type="SUPFAM" id="SSF88946">
    <property type="entry name" value="Sigma2 domain of RNA polymerase sigma factors"/>
    <property type="match status" value="1"/>
</dbReference>
<evidence type="ECO:0000313" key="6">
    <source>
        <dbReference type="EMBL" id="MDZ5493498.1"/>
    </source>
</evidence>
<dbReference type="Gene3D" id="1.10.10.10">
    <property type="entry name" value="Winged helix-like DNA-binding domain superfamily/Winged helix DNA-binding domain"/>
    <property type="match status" value="1"/>
</dbReference>
<protein>
    <submittedName>
        <fullName evidence="6">RNA polymerase sigma factor</fullName>
    </submittedName>
</protein>
<keyword evidence="7" id="KW-1185">Reference proteome</keyword>
<dbReference type="InterPro" id="IPR007630">
    <property type="entry name" value="RNA_pol_sigma70_r4"/>
</dbReference>
<evidence type="ECO:0000259" key="5">
    <source>
        <dbReference type="Pfam" id="PF04545"/>
    </source>
</evidence>
<dbReference type="PANTHER" id="PTHR43133:SF57">
    <property type="entry name" value="RNA POLYMERASE SIGMA-70 FACTOR"/>
    <property type="match status" value="1"/>
</dbReference>
<evidence type="ECO:0000256" key="3">
    <source>
        <dbReference type="ARBA" id="ARBA00023082"/>
    </source>
</evidence>
<dbReference type="SUPFAM" id="SSF88659">
    <property type="entry name" value="Sigma3 and sigma4 domains of RNA polymerase sigma factors"/>
    <property type="match status" value="1"/>
</dbReference>
<dbReference type="PANTHER" id="PTHR43133">
    <property type="entry name" value="RNA POLYMERASE ECF-TYPE SIGMA FACTO"/>
    <property type="match status" value="1"/>
</dbReference>
<comment type="similarity">
    <text evidence="1">Belongs to the sigma-70 factor family. ECF subfamily.</text>
</comment>
<keyword evidence="3" id="KW-0731">Sigma factor</keyword>
<dbReference type="Gene3D" id="1.10.1740.10">
    <property type="match status" value="1"/>
</dbReference>
<evidence type="ECO:0000256" key="1">
    <source>
        <dbReference type="ARBA" id="ARBA00010641"/>
    </source>
</evidence>
<feature type="domain" description="RNA polymerase sigma-70 region 4" evidence="5">
    <location>
        <begin position="139"/>
        <end position="186"/>
    </location>
</feature>
<evidence type="ECO:0000313" key="7">
    <source>
        <dbReference type="Proteomes" id="UP001290101"/>
    </source>
</evidence>
<sequence>MRTAQPRRPVTDADLDLLFRLQGGDRDAFGELYRRTADVLTRYVAARLRDRDSGCADDLVHDAFCDALADPGLLEPDLLGSMLRLAARAVTRHTWAQRRYLRTAYTVYEGRTLNTVDTVDNALETTRATVLARPGFSHALAPLTTLQRRAIQLRYLDGYRRDHTAQMMGRSVAAVRDLERRALRRLHAAHTS</sequence>
<name>A0ABU5JLJ9_9ACTN</name>
<dbReference type="Proteomes" id="UP001290101">
    <property type="component" value="Unassembled WGS sequence"/>
</dbReference>
<keyword evidence="4" id="KW-0804">Transcription</keyword>
<dbReference type="InterPro" id="IPR013324">
    <property type="entry name" value="RNA_pol_sigma_r3/r4-like"/>
</dbReference>
<organism evidence="6 7">
    <name type="scientific">Micromonospora sicca</name>
    <dbReference type="NCBI Taxonomy" id="2202420"/>
    <lineage>
        <taxon>Bacteria</taxon>
        <taxon>Bacillati</taxon>
        <taxon>Actinomycetota</taxon>
        <taxon>Actinomycetes</taxon>
        <taxon>Micromonosporales</taxon>
        <taxon>Micromonosporaceae</taxon>
        <taxon>Micromonospora</taxon>
    </lineage>
</organism>
<evidence type="ECO:0000256" key="4">
    <source>
        <dbReference type="ARBA" id="ARBA00023163"/>
    </source>
</evidence>
<dbReference type="EMBL" id="JAXOTQ010000047">
    <property type="protein sequence ID" value="MDZ5493498.1"/>
    <property type="molecule type" value="Genomic_DNA"/>
</dbReference>
<gene>
    <name evidence="6" type="ORF">U2F25_29215</name>
</gene>
<keyword evidence="2" id="KW-0805">Transcription regulation</keyword>
<dbReference type="InterPro" id="IPR013325">
    <property type="entry name" value="RNA_pol_sigma_r2"/>
</dbReference>
<accession>A0ABU5JLJ9</accession>
<dbReference type="InterPro" id="IPR036388">
    <property type="entry name" value="WH-like_DNA-bd_sf"/>
</dbReference>
<dbReference type="Pfam" id="PF04545">
    <property type="entry name" value="Sigma70_r4"/>
    <property type="match status" value="1"/>
</dbReference>
<dbReference type="RefSeq" id="WP_322443086.1">
    <property type="nucleotide sequence ID" value="NZ_JAXOTQ010000047.1"/>
</dbReference>
<reference evidence="6 7" key="1">
    <citation type="submission" date="2023-12" db="EMBL/GenBank/DDBJ databases">
        <title>Micromonospora sp. nov., isolated from Atacama Desert.</title>
        <authorList>
            <person name="Carro L."/>
            <person name="Golinska P."/>
            <person name="Klenk H.-P."/>
            <person name="Goodfellow M."/>
        </authorList>
    </citation>
    <scope>NUCLEOTIDE SEQUENCE [LARGE SCALE GENOMIC DNA]</scope>
    <source>
        <strain evidence="6 7">4G53</strain>
    </source>
</reference>
<evidence type="ECO:0000256" key="2">
    <source>
        <dbReference type="ARBA" id="ARBA00023015"/>
    </source>
</evidence>
<comment type="caution">
    <text evidence="6">The sequence shown here is derived from an EMBL/GenBank/DDBJ whole genome shotgun (WGS) entry which is preliminary data.</text>
</comment>